<keyword evidence="4 11" id="KW-0812">Transmembrane</keyword>
<dbReference type="PANTHER" id="PTHR30042">
    <property type="entry name" value="POTASSIUM-TRANSPORTING ATPASE C CHAIN"/>
    <property type="match status" value="1"/>
</dbReference>
<keyword evidence="5 11" id="KW-0547">Nucleotide-binding</keyword>
<protein>
    <recommendedName>
        <fullName evidence="11">Potassium-transporting ATPase KdpC subunit</fullName>
    </recommendedName>
    <alternativeName>
        <fullName evidence="11">ATP phosphohydrolase [potassium-transporting] C chain</fullName>
    </alternativeName>
    <alternativeName>
        <fullName evidence="11">Potassium-binding and translocating subunit C</fullName>
    </alternativeName>
    <alternativeName>
        <fullName evidence="11">Potassium-translocating ATPase C chain</fullName>
    </alternativeName>
</protein>
<evidence type="ECO:0000256" key="6">
    <source>
        <dbReference type="ARBA" id="ARBA00022840"/>
    </source>
</evidence>
<evidence type="ECO:0000256" key="3">
    <source>
        <dbReference type="ARBA" id="ARBA00022538"/>
    </source>
</evidence>
<feature type="transmembrane region" description="Helical" evidence="11">
    <location>
        <begin position="14"/>
        <end position="36"/>
    </location>
</feature>
<comment type="subunit">
    <text evidence="11">The system is composed of three essential subunits: KdpA, KdpB and KdpC.</text>
</comment>
<accession>A0A8J6XS75</accession>
<dbReference type="GO" id="GO:0005524">
    <property type="term" value="F:ATP binding"/>
    <property type="evidence" value="ECO:0007669"/>
    <property type="project" value="UniProtKB-UniRule"/>
</dbReference>
<keyword evidence="7 11" id="KW-0630">Potassium</keyword>
<dbReference type="NCBIfam" id="NF010607">
    <property type="entry name" value="PRK14003.1"/>
    <property type="match status" value="1"/>
</dbReference>
<keyword evidence="6 11" id="KW-0067">ATP-binding</keyword>
<evidence type="ECO:0000256" key="10">
    <source>
        <dbReference type="ARBA" id="ARBA00023136"/>
    </source>
</evidence>
<evidence type="ECO:0000256" key="1">
    <source>
        <dbReference type="ARBA" id="ARBA00022448"/>
    </source>
</evidence>
<dbReference type="InterPro" id="IPR003820">
    <property type="entry name" value="KdpC"/>
</dbReference>
<dbReference type="NCBIfam" id="TIGR00681">
    <property type="entry name" value="kdpC"/>
    <property type="match status" value="1"/>
</dbReference>
<name>A0A8J6XS75_9CYAN</name>
<evidence type="ECO:0000313" key="12">
    <source>
        <dbReference type="EMBL" id="MBD2775627.1"/>
    </source>
</evidence>
<evidence type="ECO:0000256" key="4">
    <source>
        <dbReference type="ARBA" id="ARBA00022692"/>
    </source>
</evidence>
<keyword evidence="13" id="KW-1185">Reference proteome</keyword>
<keyword evidence="8 11" id="KW-1133">Transmembrane helix</keyword>
<dbReference type="EMBL" id="JACXAE010000083">
    <property type="protein sequence ID" value="MBD2775627.1"/>
    <property type="molecule type" value="Genomic_DNA"/>
</dbReference>
<keyword evidence="10 11" id="KW-0472">Membrane</keyword>
<keyword evidence="3 11" id="KW-0633">Potassium transport</keyword>
<dbReference type="NCBIfam" id="NF001454">
    <property type="entry name" value="PRK00315.1"/>
    <property type="match status" value="1"/>
</dbReference>
<comment type="function">
    <text evidence="11">Part of the high-affinity ATP-driven potassium transport (or Kdp) system, which catalyzes the hydrolysis of ATP coupled with the electrogenic transport of potassium into the cytoplasm. This subunit acts as a catalytic chaperone that increases the ATP-binding affinity of the ATP-hydrolyzing subunit KdpB by the formation of a transient KdpB/KdpC/ATP ternary complex.</text>
</comment>
<evidence type="ECO:0000256" key="8">
    <source>
        <dbReference type="ARBA" id="ARBA00022989"/>
    </source>
</evidence>
<dbReference type="Pfam" id="PF02669">
    <property type="entry name" value="KdpC"/>
    <property type="match status" value="1"/>
</dbReference>
<dbReference type="GO" id="GO:0008556">
    <property type="term" value="F:P-type potassium transmembrane transporter activity"/>
    <property type="evidence" value="ECO:0007669"/>
    <property type="project" value="InterPro"/>
</dbReference>
<reference evidence="12" key="1">
    <citation type="submission" date="2020-09" db="EMBL/GenBank/DDBJ databases">
        <title>Iningainema tapete sp. nov. (Scytonemataceae, Cyanobacteria) from greenhouses in central Florida (USA) produces two types of nodularin with biosynthetic potential for microcystin-LR and anabaenopeptins.</title>
        <authorList>
            <person name="Berthold D.E."/>
            <person name="Lefler F.W."/>
            <person name="Huang I.-S."/>
            <person name="Abdulla H."/>
            <person name="Zimba P.V."/>
            <person name="Laughinghouse H.D. IV."/>
        </authorList>
    </citation>
    <scope>NUCLEOTIDE SEQUENCE</scope>
    <source>
        <strain evidence="12">BLCCT55</strain>
    </source>
</reference>
<dbReference type="GO" id="GO:0005886">
    <property type="term" value="C:plasma membrane"/>
    <property type="evidence" value="ECO:0007669"/>
    <property type="project" value="UniProtKB-SubCell"/>
</dbReference>
<dbReference type="RefSeq" id="WP_190834305.1">
    <property type="nucleotide sequence ID" value="NZ_CAWPPI010000083.1"/>
</dbReference>
<comment type="subcellular location">
    <subcellularLocation>
        <location evidence="11">Cell membrane</location>
        <topology evidence="11">Single-pass membrane protein</topology>
    </subcellularLocation>
</comment>
<dbReference type="AlphaFoldDB" id="A0A8J6XS75"/>
<dbReference type="HAMAP" id="MF_00276">
    <property type="entry name" value="KdpC"/>
    <property type="match status" value="1"/>
</dbReference>
<dbReference type="PIRSF" id="PIRSF001296">
    <property type="entry name" value="K_ATPase_KdpC"/>
    <property type="match status" value="1"/>
</dbReference>
<dbReference type="Proteomes" id="UP000629098">
    <property type="component" value="Unassembled WGS sequence"/>
</dbReference>
<comment type="caution">
    <text evidence="12">The sequence shown here is derived from an EMBL/GenBank/DDBJ whole genome shotgun (WGS) entry which is preliminary data.</text>
</comment>
<dbReference type="PANTHER" id="PTHR30042:SF2">
    <property type="entry name" value="POTASSIUM-TRANSPORTING ATPASE KDPC SUBUNIT"/>
    <property type="match status" value="1"/>
</dbReference>
<evidence type="ECO:0000256" key="2">
    <source>
        <dbReference type="ARBA" id="ARBA00022475"/>
    </source>
</evidence>
<evidence type="ECO:0000256" key="9">
    <source>
        <dbReference type="ARBA" id="ARBA00023065"/>
    </source>
</evidence>
<gene>
    <name evidence="11 12" type="primary">kdpC</name>
    <name evidence="12" type="ORF">ICL16_27105</name>
</gene>
<evidence type="ECO:0000256" key="5">
    <source>
        <dbReference type="ARBA" id="ARBA00022741"/>
    </source>
</evidence>
<evidence type="ECO:0000313" key="13">
    <source>
        <dbReference type="Proteomes" id="UP000629098"/>
    </source>
</evidence>
<keyword evidence="1 11" id="KW-0813">Transport</keyword>
<keyword evidence="9 11" id="KW-0406">Ion transport</keyword>
<keyword evidence="2 11" id="KW-1003">Cell membrane</keyword>
<sequence length="214" mass="22788">MIATDVGRAIRSTLILWVITAIIYPLVMIGFGQIVFPYQANGSLIKNNAGNIVGSALIGQPFTSDRYFNSRPSTTSYSTADPKKDEAGVLKTGVSGASNLAPSNPALLERIKGKNDPDPTKRIEGDLNRLKTAGVQQPTADLVYTSGSSLDPHITPEAAQTQIARVAKARGLQPNQLAELISRNTDGRFLGIFGDPGVNVLKLNLALDKLKSTS</sequence>
<evidence type="ECO:0000256" key="7">
    <source>
        <dbReference type="ARBA" id="ARBA00022958"/>
    </source>
</evidence>
<proteinExistence type="inferred from homology"/>
<organism evidence="12 13">
    <name type="scientific">Iningainema tapete BLCC-T55</name>
    <dbReference type="NCBI Taxonomy" id="2748662"/>
    <lineage>
        <taxon>Bacteria</taxon>
        <taxon>Bacillati</taxon>
        <taxon>Cyanobacteriota</taxon>
        <taxon>Cyanophyceae</taxon>
        <taxon>Nostocales</taxon>
        <taxon>Scytonemataceae</taxon>
        <taxon>Iningainema tapete</taxon>
    </lineage>
</organism>
<evidence type="ECO:0000256" key="11">
    <source>
        <dbReference type="HAMAP-Rule" id="MF_00276"/>
    </source>
</evidence>
<comment type="similarity">
    <text evidence="11">Belongs to the KdpC family.</text>
</comment>